<dbReference type="AlphaFoldDB" id="A0A0A1FK29"/>
<dbReference type="KEGG" id="care:LT85_4932"/>
<dbReference type="InterPro" id="IPR005467">
    <property type="entry name" value="His_kinase_dom"/>
</dbReference>
<organism evidence="6 7">
    <name type="scientific">Collimonas arenae</name>
    <dbReference type="NCBI Taxonomy" id="279058"/>
    <lineage>
        <taxon>Bacteria</taxon>
        <taxon>Pseudomonadati</taxon>
        <taxon>Pseudomonadota</taxon>
        <taxon>Betaproteobacteria</taxon>
        <taxon>Burkholderiales</taxon>
        <taxon>Oxalobacteraceae</taxon>
        <taxon>Collimonas</taxon>
    </lineage>
</organism>
<accession>A0A0A1FK29</accession>
<keyword evidence="4" id="KW-1133">Transmembrane helix</keyword>
<feature type="transmembrane region" description="Helical" evidence="4">
    <location>
        <begin position="29"/>
        <end position="52"/>
    </location>
</feature>
<sequence length="474" mass="52736">MYSILPAVVASIFLAYGLYVVCTKGFTRIGISFLVLCITSAFWQGAWAFLFTLRDPHMAMFVVKFGYLLILFLPTSLYHFLTEICERTEERRFVYASYAFAGILAVLLLGSDLLVSGYYQYFWGYYPKAGLLHPLHVLQTVIVVCRGLYITYREQQVAELGKRIKLRLCIGAILIYFFAAVDYLCNYGIEFYPPGVLFIAVSLGVMSVAIVRHHLLDPMTVASTVGHEMRTPLTSIRMLAKGMEQFLPTLLEGYRLAVEHGLLAPSIRPDTVKQLSKATNSITQEVDRTTVVIDMMLASAKLDRIDTDAFANYSVVQLIDEALERYPFEQGERAKIYLAAMEDYAFFGSDRLFVFVLFNLLKNSLYALKAASKGEISISTTRSAKFNYLCFTDTGAGIATNVLPHIFDAHYTTKKGAGSGIGLAFCHQVMAVFGGSIRCESAVGEYTRFTLEFPVVAGTQAASNPQLHHSTPPG</sequence>
<dbReference type="InterPro" id="IPR004358">
    <property type="entry name" value="Sig_transdc_His_kin-like_C"/>
</dbReference>
<protein>
    <recommendedName>
        <fullName evidence="2">histidine kinase</fullName>
        <ecNumber evidence="2">2.7.13.3</ecNumber>
    </recommendedName>
</protein>
<dbReference type="SMART" id="SM00387">
    <property type="entry name" value="HATPase_c"/>
    <property type="match status" value="1"/>
</dbReference>
<keyword evidence="4" id="KW-0472">Membrane</keyword>
<dbReference type="RefSeq" id="WP_038494279.1">
    <property type="nucleotide sequence ID" value="NZ_CP009962.1"/>
</dbReference>
<dbReference type="InterPro" id="IPR003661">
    <property type="entry name" value="HisK_dim/P_dom"/>
</dbReference>
<gene>
    <name evidence="6" type="ORF">LT85_4932</name>
</gene>
<dbReference type="SMART" id="SM00388">
    <property type="entry name" value="HisKA"/>
    <property type="match status" value="1"/>
</dbReference>
<dbReference type="SUPFAM" id="SSF55874">
    <property type="entry name" value="ATPase domain of HSP90 chaperone/DNA topoisomerase II/histidine kinase"/>
    <property type="match status" value="1"/>
</dbReference>
<dbReference type="InterPro" id="IPR003594">
    <property type="entry name" value="HATPase_dom"/>
</dbReference>
<evidence type="ECO:0000256" key="4">
    <source>
        <dbReference type="SAM" id="Phobius"/>
    </source>
</evidence>
<dbReference type="PANTHER" id="PTHR43547:SF2">
    <property type="entry name" value="HYBRID SIGNAL TRANSDUCTION HISTIDINE KINASE C"/>
    <property type="match status" value="1"/>
</dbReference>
<evidence type="ECO:0000256" key="3">
    <source>
        <dbReference type="ARBA" id="ARBA00022553"/>
    </source>
</evidence>
<dbReference type="Pfam" id="PF02518">
    <property type="entry name" value="HATPase_c"/>
    <property type="match status" value="1"/>
</dbReference>
<name>A0A0A1FK29_9BURK</name>
<dbReference type="InterPro" id="IPR036097">
    <property type="entry name" value="HisK_dim/P_sf"/>
</dbReference>
<keyword evidence="6" id="KW-0418">Kinase</keyword>
<keyword evidence="3" id="KW-0597">Phosphoprotein</keyword>
<feature type="transmembrane region" description="Helical" evidence="4">
    <location>
        <begin position="191"/>
        <end position="211"/>
    </location>
</feature>
<keyword evidence="4" id="KW-0812">Transmembrane</keyword>
<dbReference type="Pfam" id="PF16927">
    <property type="entry name" value="HisKA_7TM"/>
    <property type="match status" value="1"/>
</dbReference>
<reference evidence="7" key="1">
    <citation type="journal article" date="2014" name="Soil Biol. Biochem.">
        <title>Structure and function of bacterial communities in ageing soils: Insights from the Mendocino ecological staircase.</title>
        <authorList>
            <person name="Uroz S."/>
            <person name="Tech J.J."/>
            <person name="Sawaya N.A."/>
            <person name="Frey-Klett P."/>
            <person name="Leveau J.H.J."/>
        </authorList>
    </citation>
    <scope>NUCLEOTIDE SEQUENCE [LARGE SCALE GENOMIC DNA]</scope>
    <source>
        <strain evidence="7">Cal35</strain>
    </source>
</reference>
<dbReference type="OrthoDB" id="8573961at2"/>
<dbReference type="EC" id="2.7.13.3" evidence="2"/>
<keyword evidence="7" id="KW-1185">Reference proteome</keyword>
<dbReference type="STRING" id="279058.LT85_4932"/>
<dbReference type="GO" id="GO:0000155">
    <property type="term" value="F:phosphorelay sensor kinase activity"/>
    <property type="evidence" value="ECO:0007669"/>
    <property type="project" value="InterPro"/>
</dbReference>
<feature type="transmembrane region" description="Helical" evidence="4">
    <location>
        <begin position="131"/>
        <end position="152"/>
    </location>
</feature>
<evidence type="ECO:0000256" key="1">
    <source>
        <dbReference type="ARBA" id="ARBA00000085"/>
    </source>
</evidence>
<dbReference type="Proteomes" id="UP000030302">
    <property type="component" value="Chromosome"/>
</dbReference>
<dbReference type="PRINTS" id="PR00344">
    <property type="entry name" value="BCTRLSENSOR"/>
</dbReference>
<keyword evidence="6" id="KW-0808">Transferase</keyword>
<dbReference type="Gene3D" id="3.30.565.10">
    <property type="entry name" value="Histidine kinase-like ATPase, C-terminal domain"/>
    <property type="match status" value="1"/>
</dbReference>
<dbReference type="HOGENOM" id="CLU_598120_0_0_4"/>
<dbReference type="CDD" id="cd00082">
    <property type="entry name" value="HisKA"/>
    <property type="match status" value="1"/>
</dbReference>
<dbReference type="PROSITE" id="PS50109">
    <property type="entry name" value="HIS_KIN"/>
    <property type="match status" value="1"/>
</dbReference>
<dbReference type="SUPFAM" id="SSF47384">
    <property type="entry name" value="Homodimeric domain of signal transducing histidine kinase"/>
    <property type="match status" value="1"/>
</dbReference>
<proteinExistence type="predicted"/>
<dbReference type="Gene3D" id="1.10.287.130">
    <property type="match status" value="1"/>
</dbReference>
<feature type="domain" description="Histidine kinase" evidence="5">
    <location>
        <begin position="224"/>
        <end position="457"/>
    </location>
</feature>
<dbReference type="EMBL" id="CP009962">
    <property type="protein sequence ID" value="AIY44090.1"/>
    <property type="molecule type" value="Genomic_DNA"/>
</dbReference>
<evidence type="ECO:0000313" key="7">
    <source>
        <dbReference type="Proteomes" id="UP000030302"/>
    </source>
</evidence>
<evidence type="ECO:0000313" key="6">
    <source>
        <dbReference type="EMBL" id="AIY44090.1"/>
    </source>
</evidence>
<feature type="transmembrane region" description="Helical" evidence="4">
    <location>
        <begin position="58"/>
        <end position="81"/>
    </location>
</feature>
<dbReference type="InterPro" id="IPR031621">
    <property type="entry name" value="HisKA_7TM"/>
</dbReference>
<evidence type="ECO:0000259" key="5">
    <source>
        <dbReference type="PROSITE" id="PS50109"/>
    </source>
</evidence>
<feature type="transmembrane region" description="Helical" evidence="4">
    <location>
        <begin position="93"/>
        <end position="119"/>
    </location>
</feature>
<evidence type="ECO:0000256" key="2">
    <source>
        <dbReference type="ARBA" id="ARBA00012438"/>
    </source>
</evidence>
<feature type="transmembrane region" description="Helical" evidence="4">
    <location>
        <begin position="164"/>
        <end position="185"/>
    </location>
</feature>
<dbReference type="InterPro" id="IPR036890">
    <property type="entry name" value="HATPase_C_sf"/>
</dbReference>
<dbReference type="PANTHER" id="PTHR43547">
    <property type="entry name" value="TWO-COMPONENT HISTIDINE KINASE"/>
    <property type="match status" value="1"/>
</dbReference>
<feature type="transmembrane region" description="Helical" evidence="4">
    <location>
        <begin position="6"/>
        <end position="22"/>
    </location>
</feature>
<comment type="catalytic activity">
    <reaction evidence="1">
        <text>ATP + protein L-histidine = ADP + protein N-phospho-L-histidine.</text>
        <dbReference type="EC" id="2.7.13.3"/>
    </reaction>
</comment>